<proteinExistence type="predicted"/>
<dbReference type="PANTHER" id="PTHR33803:SF3">
    <property type="entry name" value="BLL1974 PROTEIN"/>
    <property type="match status" value="1"/>
</dbReference>
<evidence type="ECO:0000313" key="1">
    <source>
        <dbReference type="EMBL" id="RAR76147.1"/>
    </source>
</evidence>
<dbReference type="AlphaFoldDB" id="A0A328YZY5"/>
<evidence type="ECO:0008006" key="3">
    <source>
        <dbReference type="Google" id="ProtNLM"/>
    </source>
</evidence>
<dbReference type="PANTHER" id="PTHR33803">
    <property type="entry name" value="IS1478 TRANSPOSASE"/>
    <property type="match status" value="1"/>
</dbReference>
<name>A0A328YZY5_9BURK</name>
<keyword evidence="2" id="KW-1185">Reference proteome</keyword>
<protein>
    <recommendedName>
        <fullName evidence="3">Transposase</fullName>
    </recommendedName>
</protein>
<evidence type="ECO:0000313" key="2">
    <source>
        <dbReference type="Proteomes" id="UP000248856"/>
    </source>
</evidence>
<accession>A0A328YZY5</accession>
<gene>
    <name evidence="1" type="ORF">AX018_10531</name>
</gene>
<dbReference type="EMBL" id="QLTA01000053">
    <property type="protein sequence ID" value="RAR76147.1"/>
    <property type="molecule type" value="Genomic_DNA"/>
</dbReference>
<sequence>IAHPTDSRLLDKSRQHLVKVAKDNGLRLRQNYNRVAPRLAAQIGRYAHAKQFKRMKKALRTLRTRVGRVHREVDRQLYTLPEAAKAKVQELLQRTSRILTQRTKDKNKLYSLSKQSFSVDPVTYSSQSEAVLANATDGSAAFSVSRAREPTSRLLTPSGHWSWRPWGVRTSALRAAPAADLAFAIWRPSMRLLSLHSRPTAVVAAAALSGRSAAVAAYRPLTLNSRSRSYCCQPGRPLDCESMMNRSVAPPVWKIQQTTLRLILVRTRHSCGDRGITRLPTPRLILGLRQRAIEVPQLGSEHMIHLAKASAKLTHIAGID</sequence>
<organism evidence="1 2">
    <name type="scientific">Paracidovorax anthurii</name>
    <dbReference type="NCBI Taxonomy" id="78229"/>
    <lineage>
        <taxon>Bacteria</taxon>
        <taxon>Pseudomonadati</taxon>
        <taxon>Pseudomonadota</taxon>
        <taxon>Betaproteobacteria</taxon>
        <taxon>Burkholderiales</taxon>
        <taxon>Comamonadaceae</taxon>
        <taxon>Paracidovorax</taxon>
    </lineage>
</organism>
<dbReference type="Proteomes" id="UP000248856">
    <property type="component" value="Unassembled WGS sequence"/>
</dbReference>
<feature type="non-terminal residue" evidence="1">
    <location>
        <position position="1"/>
    </location>
</feature>
<comment type="caution">
    <text evidence="1">The sequence shown here is derived from an EMBL/GenBank/DDBJ whole genome shotgun (WGS) entry which is preliminary data.</text>
</comment>
<reference evidence="1 2" key="1">
    <citation type="submission" date="2018-06" db="EMBL/GenBank/DDBJ databases">
        <title>Genomic Encyclopedia of Archaeal and Bacterial Type Strains, Phase II (KMG-II): from individual species to whole genera.</title>
        <authorList>
            <person name="Goeker M."/>
        </authorList>
    </citation>
    <scope>NUCLEOTIDE SEQUENCE [LARGE SCALE GENOMIC DNA]</scope>
    <source>
        <strain evidence="1 2">CFPB 3232</strain>
    </source>
</reference>